<dbReference type="GO" id="GO:0006412">
    <property type="term" value="P:translation"/>
    <property type="evidence" value="ECO:0007669"/>
    <property type="project" value="InterPro"/>
</dbReference>
<reference evidence="8" key="2">
    <citation type="submission" date="2009-11" db="EMBL/GenBank/DDBJ databases">
        <title>The Genome Sequence of Allomyces macrogynus strain ATCC 38327.</title>
        <authorList>
            <consortium name="The Broad Institute Genome Sequencing Platform"/>
            <person name="Russ C."/>
            <person name="Cuomo C."/>
            <person name="Shea T."/>
            <person name="Young S.K."/>
            <person name="Zeng Q."/>
            <person name="Koehrsen M."/>
            <person name="Haas B."/>
            <person name="Borodovsky M."/>
            <person name="Guigo R."/>
            <person name="Alvarado L."/>
            <person name="Berlin A."/>
            <person name="Borenstein D."/>
            <person name="Chen Z."/>
            <person name="Engels R."/>
            <person name="Freedman E."/>
            <person name="Gellesch M."/>
            <person name="Goldberg J."/>
            <person name="Griggs A."/>
            <person name="Gujja S."/>
            <person name="Heiman D."/>
            <person name="Hepburn T."/>
            <person name="Howarth C."/>
            <person name="Jen D."/>
            <person name="Larson L."/>
            <person name="Lewis B."/>
            <person name="Mehta T."/>
            <person name="Park D."/>
            <person name="Pearson M."/>
            <person name="Roberts A."/>
            <person name="Saif S."/>
            <person name="Shenoy N."/>
            <person name="Sisk P."/>
            <person name="Stolte C."/>
            <person name="Sykes S."/>
            <person name="Walk T."/>
            <person name="White J."/>
            <person name="Yandava C."/>
            <person name="Burger G."/>
            <person name="Gray M.W."/>
            <person name="Holland P.W.H."/>
            <person name="King N."/>
            <person name="Lang F.B.F."/>
            <person name="Roger A.J."/>
            <person name="Ruiz-Trillo I."/>
            <person name="Lander E."/>
            <person name="Nusbaum C."/>
        </authorList>
    </citation>
    <scope>NUCLEOTIDE SEQUENCE [LARGE SCALE GENOMIC DNA]</scope>
    <source>
        <strain evidence="8">ATCC 38327</strain>
    </source>
</reference>
<dbReference type="GO" id="GO:0003723">
    <property type="term" value="F:RNA binding"/>
    <property type="evidence" value="ECO:0007669"/>
    <property type="project" value="InterPro"/>
</dbReference>
<dbReference type="GO" id="GO:1990904">
    <property type="term" value="C:ribonucleoprotein complex"/>
    <property type="evidence" value="ECO:0007669"/>
    <property type="project" value="UniProtKB-UniRule"/>
</dbReference>
<dbReference type="STRING" id="578462.A0A0L0SPY5"/>
<evidence type="ECO:0000256" key="2">
    <source>
        <dbReference type="ARBA" id="ARBA00022980"/>
    </source>
</evidence>
<evidence type="ECO:0000259" key="6">
    <source>
        <dbReference type="PROSITE" id="PS50881"/>
    </source>
</evidence>
<comment type="similarity">
    <text evidence="1 5">Belongs to the universal ribosomal protein uS5 family.</text>
</comment>
<evidence type="ECO:0000256" key="1">
    <source>
        <dbReference type="ARBA" id="ARBA00008945"/>
    </source>
</evidence>
<evidence type="ECO:0000313" key="8">
    <source>
        <dbReference type="Proteomes" id="UP000054350"/>
    </source>
</evidence>
<dbReference type="AlphaFoldDB" id="A0A0L0SPY5"/>
<dbReference type="VEuPathDB" id="FungiDB:AMAG_09925"/>
<name>A0A0L0SPY5_ALLM3</name>
<sequence length="271" mass="28976">MFARPALSALQIAAAAASPATGAATRLPTITAAATRGIRAIPIKRQLTPTSMWSRRVDSNPETIDPSTLVPPRVLERMAIPFSKTADGPLPATPLPRAPAAADAAKQRRLKKTVLSMRRTVKVTKGGKVVSMSAMVVVGDGNGTVGYGEGKDADAARAVKKAEALAIKNMIAIDRYDERTVLHDLAHEFKATRVEMRAAPPGFGLRTNPNVHEICRCAGIQDLSAKVMGSRNPINVVKATFQALQSQKTADDLARGRGMRVHDVRKLVYGQ</sequence>
<feature type="domain" description="S5 DRBM" evidence="6">
    <location>
        <begin position="110"/>
        <end position="173"/>
    </location>
</feature>
<dbReference type="SUPFAM" id="SSF54768">
    <property type="entry name" value="dsRNA-binding domain-like"/>
    <property type="match status" value="1"/>
</dbReference>
<dbReference type="FunFam" id="3.30.230.10:FF:000002">
    <property type="entry name" value="30S ribosomal protein S5"/>
    <property type="match status" value="1"/>
</dbReference>
<evidence type="ECO:0000313" key="7">
    <source>
        <dbReference type="EMBL" id="KNE64566.1"/>
    </source>
</evidence>
<keyword evidence="3 4" id="KW-0687">Ribonucleoprotein</keyword>
<reference evidence="7 8" key="1">
    <citation type="submission" date="2009-11" db="EMBL/GenBank/DDBJ databases">
        <title>Annotation of Allomyces macrogynus ATCC 38327.</title>
        <authorList>
            <consortium name="The Broad Institute Genome Sequencing Platform"/>
            <person name="Russ C."/>
            <person name="Cuomo C."/>
            <person name="Burger G."/>
            <person name="Gray M.W."/>
            <person name="Holland P.W.H."/>
            <person name="King N."/>
            <person name="Lang F.B.F."/>
            <person name="Roger A.J."/>
            <person name="Ruiz-Trillo I."/>
            <person name="Young S.K."/>
            <person name="Zeng Q."/>
            <person name="Gargeya S."/>
            <person name="Fitzgerald M."/>
            <person name="Haas B."/>
            <person name="Abouelleil A."/>
            <person name="Alvarado L."/>
            <person name="Arachchi H.M."/>
            <person name="Berlin A."/>
            <person name="Chapman S.B."/>
            <person name="Gearin G."/>
            <person name="Goldberg J."/>
            <person name="Griggs A."/>
            <person name="Gujja S."/>
            <person name="Hansen M."/>
            <person name="Heiman D."/>
            <person name="Howarth C."/>
            <person name="Larimer J."/>
            <person name="Lui A."/>
            <person name="MacDonald P.J.P."/>
            <person name="McCowen C."/>
            <person name="Montmayeur A."/>
            <person name="Murphy C."/>
            <person name="Neiman D."/>
            <person name="Pearson M."/>
            <person name="Priest M."/>
            <person name="Roberts A."/>
            <person name="Saif S."/>
            <person name="Shea T."/>
            <person name="Sisk P."/>
            <person name="Stolte C."/>
            <person name="Sykes S."/>
            <person name="Wortman J."/>
            <person name="Nusbaum C."/>
            <person name="Birren B."/>
        </authorList>
    </citation>
    <scope>NUCLEOTIDE SEQUENCE [LARGE SCALE GENOMIC DNA]</scope>
    <source>
        <strain evidence="7 8">ATCC 38327</strain>
    </source>
</reference>
<dbReference type="PANTHER" id="PTHR48277:SF1">
    <property type="entry name" value="MITOCHONDRIAL RIBOSOMAL PROTEIN S5"/>
    <property type="match status" value="1"/>
</dbReference>
<dbReference type="GO" id="GO:0005737">
    <property type="term" value="C:cytoplasm"/>
    <property type="evidence" value="ECO:0007669"/>
    <property type="project" value="UniProtKB-ARBA"/>
</dbReference>
<keyword evidence="2 4" id="KW-0689">Ribosomal protein</keyword>
<dbReference type="PROSITE" id="PS50881">
    <property type="entry name" value="S5_DSRBD"/>
    <property type="match status" value="1"/>
</dbReference>
<protein>
    <submittedName>
        <fullName evidence="7">Ribosomal protein S5</fullName>
    </submittedName>
</protein>
<dbReference type="PANTHER" id="PTHR48277">
    <property type="entry name" value="MITOCHONDRIAL RIBOSOMAL PROTEIN S5"/>
    <property type="match status" value="1"/>
</dbReference>
<dbReference type="EMBL" id="GG745345">
    <property type="protein sequence ID" value="KNE64566.1"/>
    <property type="molecule type" value="Genomic_DNA"/>
</dbReference>
<dbReference type="PROSITE" id="PS00585">
    <property type="entry name" value="RIBOSOMAL_S5"/>
    <property type="match status" value="1"/>
</dbReference>
<dbReference type="InterPro" id="IPR005324">
    <property type="entry name" value="Ribosomal_uS5_C"/>
</dbReference>
<dbReference type="InterPro" id="IPR000851">
    <property type="entry name" value="Ribosomal_uS5"/>
</dbReference>
<dbReference type="OrthoDB" id="309483at2759"/>
<accession>A0A0L0SPY5</accession>
<dbReference type="Pfam" id="PF03719">
    <property type="entry name" value="Ribosomal_S5_C"/>
    <property type="match status" value="1"/>
</dbReference>
<evidence type="ECO:0000256" key="4">
    <source>
        <dbReference type="PROSITE-ProRule" id="PRU00268"/>
    </source>
</evidence>
<dbReference type="InterPro" id="IPR020568">
    <property type="entry name" value="Ribosomal_Su5_D2-typ_SF"/>
</dbReference>
<dbReference type="OMA" id="VQRTYYG"/>
<evidence type="ECO:0000256" key="5">
    <source>
        <dbReference type="RuleBase" id="RU003823"/>
    </source>
</evidence>
<proteinExistence type="inferred from homology"/>
<dbReference type="InterPro" id="IPR014721">
    <property type="entry name" value="Ribsml_uS5_D2-typ_fold_subgr"/>
</dbReference>
<dbReference type="Pfam" id="PF00333">
    <property type="entry name" value="Ribosomal_S5"/>
    <property type="match status" value="1"/>
</dbReference>
<gene>
    <name evidence="7" type="ORF">AMAG_09925</name>
</gene>
<dbReference type="GO" id="GO:0005840">
    <property type="term" value="C:ribosome"/>
    <property type="evidence" value="ECO:0007669"/>
    <property type="project" value="UniProtKB-KW"/>
</dbReference>
<dbReference type="GO" id="GO:0003735">
    <property type="term" value="F:structural constituent of ribosome"/>
    <property type="evidence" value="ECO:0007669"/>
    <property type="project" value="UniProtKB-UniRule"/>
</dbReference>
<organism evidence="7 8">
    <name type="scientific">Allomyces macrogynus (strain ATCC 38327)</name>
    <name type="common">Allomyces javanicus var. macrogynus</name>
    <dbReference type="NCBI Taxonomy" id="578462"/>
    <lineage>
        <taxon>Eukaryota</taxon>
        <taxon>Fungi</taxon>
        <taxon>Fungi incertae sedis</taxon>
        <taxon>Blastocladiomycota</taxon>
        <taxon>Blastocladiomycetes</taxon>
        <taxon>Blastocladiales</taxon>
        <taxon>Blastocladiaceae</taxon>
        <taxon>Allomyces</taxon>
    </lineage>
</organism>
<evidence type="ECO:0000256" key="3">
    <source>
        <dbReference type="ARBA" id="ARBA00023274"/>
    </source>
</evidence>
<dbReference type="SUPFAM" id="SSF54211">
    <property type="entry name" value="Ribosomal protein S5 domain 2-like"/>
    <property type="match status" value="1"/>
</dbReference>
<dbReference type="InterPro" id="IPR018192">
    <property type="entry name" value="Ribosomal_uS5_N_CS"/>
</dbReference>
<dbReference type="Gene3D" id="3.30.230.10">
    <property type="match status" value="1"/>
</dbReference>
<dbReference type="InterPro" id="IPR013810">
    <property type="entry name" value="Ribosomal_uS5_N"/>
</dbReference>
<dbReference type="eggNOG" id="KOG2646">
    <property type="taxonomic scope" value="Eukaryota"/>
</dbReference>
<dbReference type="Gene3D" id="3.30.160.20">
    <property type="match status" value="1"/>
</dbReference>
<dbReference type="Proteomes" id="UP000054350">
    <property type="component" value="Unassembled WGS sequence"/>
</dbReference>
<keyword evidence="8" id="KW-1185">Reference proteome</keyword>